<dbReference type="Proteomes" id="UP000694397">
    <property type="component" value="Chromosome 18"/>
</dbReference>
<keyword evidence="8" id="KW-1185">Reference proteome</keyword>
<dbReference type="Gene3D" id="4.10.530.10">
    <property type="entry name" value="Gamma-fibrinogen Carboxyl Terminal Fragment, domain 2"/>
    <property type="match status" value="1"/>
</dbReference>
<dbReference type="InterPro" id="IPR020837">
    <property type="entry name" value="Fibrinogen_CS"/>
</dbReference>
<evidence type="ECO:0000256" key="1">
    <source>
        <dbReference type="ARBA" id="ARBA00004498"/>
    </source>
</evidence>
<dbReference type="SMART" id="SM00186">
    <property type="entry name" value="FBG"/>
    <property type="match status" value="1"/>
</dbReference>
<keyword evidence="5" id="KW-0472">Membrane</keyword>
<dbReference type="InterPro" id="IPR050373">
    <property type="entry name" value="Fibrinogen_C-term_domain"/>
</dbReference>
<keyword evidence="2" id="KW-0964">Secreted</keyword>
<dbReference type="FunFam" id="3.90.215.10:FF:000001">
    <property type="entry name" value="Tenascin isoform 1"/>
    <property type="match status" value="1"/>
</dbReference>
<evidence type="ECO:0000256" key="4">
    <source>
        <dbReference type="ARBA" id="ARBA00023157"/>
    </source>
</evidence>
<keyword evidence="3" id="KW-0245">EGF-like domain</keyword>
<evidence type="ECO:0000256" key="2">
    <source>
        <dbReference type="ARBA" id="ARBA00022530"/>
    </source>
</evidence>
<dbReference type="Gene3D" id="2.60.40.10">
    <property type="entry name" value="Immunoglobulins"/>
    <property type="match status" value="1"/>
</dbReference>
<reference evidence="7 8" key="1">
    <citation type="submission" date="2019-04" db="EMBL/GenBank/DDBJ databases">
        <authorList>
            <consortium name="Wellcome Sanger Institute Data Sharing"/>
        </authorList>
    </citation>
    <scope>NUCLEOTIDE SEQUENCE [LARGE SCALE GENOMIC DNA]</scope>
</reference>
<dbReference type="PROSITE" id="PS51406">
    <property type="entry name" value="FIBRINOGEN_C_2"/>
    <property type="match status" value="1"/>
</dbReference>
<evidence type="ECO:0000256" key="3">
    <source>
        <dbReference type="ARBA" id="ARBA00022536"/>
    </source>
</evidence>
<dbReference type="GO" id="GO:0005615">
    <property type="term" value="C:extracellular space"/>
    <property type="evidence" value="ECO:0007669"/>
    <property type="project" value="TreeGrafter"/>
</dbReference>
<dbReference type="AlphaFoldDB" id="A0A8C9V6Q7"/>
<dbReference type="PROSITE" id="PS00514">
    <property type="entry name" value="FIBRINOGEN_C_1"/>
    <property type="match status" value="1"/>
</dbReference>
<dbReference type="InterPro" id="IPR002181">
    <property type="entry name" value="Fibrinogen_a/b/g_C_dom"/>
</dbReference>
<protein>
    <recommendedName>
        <fullName evidence="6">Fibrinogen C-terminal domain-containing protein</fullName>
    </recommendedName>
</protein>
<reference evidence="7" key="3">
    <citation type="submission" date="2025-09" db="UniProtKB">
        <authorList>
            <consortium name="Ensembl"/>
        </authorList>
    </citation>
    <scope>IDENTIFICATION</scope>
</reference>
<dbReference type="InterPro" id="IPR013783">
    <property type="entry name" value="Ig-like_fold"/>
</dbReference>
<evidence type="ECO:0000256" key="5">
    <source>
        <dbReference type="SAM" id="Phobius"/>
    </source>
</evidence>
<evidence type="ECO:0000259" key="6">
    <source>
        <dbReference type="PROSITE" id="PS51406"/>
    </source>
</evidence>
<reference evidence="7" key="2">
    <citation type="submission" date="2025-08" db="UniProtKB">
        <authorList>
            <consortium name="Ensembl"/>
        </authorList>
    </citation>
    <scope>IDENTIFICATION</scope>
</reference>
<keyword evidence="5" id="KW-1133">Transmembrane helix</keyword>
<dbReference type="Ensembl" id="ENSSFOT00015030757.2">
    <property type="protein sequence ID" value="ENSSFOP00015030410.2"/>
    <property type="gene ID" value="ENSSFOG00015019503.2"/>
</dbReference>
<dbReference type="NCBIfam" id="NF040941">
    <property type="entry name" value="GGGWT_bact"/>
    <property type="match status" value="1"/>
</dbReference>
<dbReference type="PANTHER" id="PTHR19143:SF254">
    <property type="entry name" value="TENASCIN-R"/>
    <property type="match status" value="1"/>
</dbReference>
<keyword evidence="4" id="KW-1015">Disulfide bond</keyword>
<sequence length="336" mass="37741">LSQLLPASSYDVSVTAQHGLDHSDSITGLVVTGKEFTSVLAVLYLLCIILHLHHIYIYLFSRRFSPNHILSSLSVPDPPTALKAVDVTDTRAVLRWVPALAAVDRYIIVYGSKSKQFLKPMDCSQQLLNGMLHSGVAQIFPGSKQDEGVRVYCDMETDGGGWTVFQRRMNGKTNFFRNWEQYSKGFGNLSGEFWLGNELIHSLTSSRPMVLRVDLHAGAETAFAMYSSFYIGPQRKHYAVRLSGYSGTAGDSMKYHNGQPFSTRDRDPNPVLSGCARSYRGGWWYKDCHEANLNGLYDINTNHQGVIWTAWKGRDFSIPFTELKLRPVNFDPQTQG</sequence>
<proteinExistence type="predicted"/>
<dbReference type="InterPro" id="IPR036116">
    <property type="entry name" value="FN3_sf"/>
</dbReference>
<dbReference type="Gene3D" id="3.90.215.10">
    <property type="entry name" value="Gamma Fibrinogen, chain A, domain 1"/>
    <property type="match status" value="1"/>
</dbReference>
<organism evidence="7 8">
    <name type="scientific">Scleropages formosus</name>
    <name type="common">Asian bonytongue</name>
    <name type="synonym">Osteoglossum formosum</name>
    <dbReference type="NCBI Taxonomy" id="113540"/>
    <lineage>
        <taxon>Eukaryota</taxon>
        <taxon>Metazoa</taxon>
        <taxon>Chordata</taxon>
        <taxon>Craniata</taxon>
        <taxon>Vertebrata</taxon>
        <taxon>Euteleostomi</taxon>
        <taxon>Actinopterygii</taxon>
        <taxon>Neopterygii</taxon>
        <taxon>Teleostei</taxon>
        <taxon>Osteoglossocephala</taxon>
        <taxon>Osteoglossomorpha</taxon>
        <taxon>Osteoglossiformes</taxon>
        <taxon>Osteoglossidae</taxon>
        <taxon>Scleropages</taxon>
    </lineage>
</organism>
<dbReference type="CDD" id="cd00087">
    <property type="entry name" value="FReD"/>
    <property type="match status" value="1"/>
</dbReference>
<comment type="subcellular location">
    <subcellularLocation>
        <location evidence="1">Secreted</location>
        <location evidence="1">Extracellular space</location>
        <location evidence="1">Extracellular matrix</location>
    </subcellularLocation>
</comment>
<dbReference type="OrthoDB" id="7735550at2759"/>
<evidence type="ECO:0000313" key="7">
    <source>
        <dbReference type="Ensembl" id="ENSSFOP00015030410.2"/>
    </source>
</evidence>
<keyword evidence="2" id="KW-0272">Extracellular matrix</keyword>
<dbReference type="Pfam" id="PF00147">
    <property type="entry name" value="Fibrinogen_C"/>
    <property type="match status" value="1"/>
</dbReference>
<keyword evidence="5" id="KW-0812">Transmembrane</keyword>
<accession>A0A8C9V6Q7</accession>
<dbReference type="CDD" id="cd00063">
    <property type="entry name" value="FN3"/>
    <property type="match status" value="1"/>
</dbReference>
<dbReference type="SUPFAM" id="SSF49265">
    <property type="entry name" value="Fibronectin type III"/>
    <property type="match status" value="1"/>
</dbReference>
<feature type="transmembrane region" description="Helical" evidence="5">
    <location>
        <begin position="39"/>
        <end position="59"/>
    </location>
</feature>
<dbReference type="PANTHER" id="PTHR19143">
    <property type="entry name" value="FIBRINOGEN/TENASCIN/ANGIOPOEITIN"/>
    <property type="match status" value="1"/>
</dbReference>
<feature type="domain" description="Fibrinogen C-terminal" evidence="6">
    <location>
        <begin position="114"/>
        <end position="329"/>
    </location>
</feature>
<evidence type="ECO:0000313" key="8">
    <source>
        <dbReference type="Proteomes" id="UP000694397"/>
    </source>
</evidence>
<dbReference type="InterPro" id="IPR036056">
    <property type="entry name" value="Fibrinogen-like_C"/>
</dbReference>
<dbReference type="InterPro" id="IPR003961">
    <property type="entry name" value="FN3_dom"/>
</dbReference>
<dbReference type="SUPFAM" id="SSF56496">
    <property type="entry name" value="Fibrinogen C-terminal domain-like"/>
    <property type="match status" value="1"/>
</dbReference>
<name>A0A8C9V6Q7_SCLFO</name>
<dbReference type="GeneTree" id="ENSGT00940000155565"/>
<dbReference type="InterPro" id="IPR014716">
    <property type="entry name" value="Fibrinogen_a/b/g_C_1"/>
</dbReference>